<evidence type="ECO:0000313" key="3">
    <source>
        <dbReference type="EMBL" id="KAB7739181.1"/>
    </source>
</evidence>
<reference evidence="3 4" key="1">
    <citation type="submission" date="2019-09" db="EMBL/GenBank/DDBJ databases">
        <title>Parvibaculum sedimenti sp. nov., isolated from sediment.</title>
        <authorList>
            <person name="Wang Y."/>
        </authorList>
    </citation>
    <scope>NUCLEOTIDE SEQUENCE [LARGE SCALE GENOMIC DNA]</scope>
    <source>
        <strain evidence="3 4">HXT-9</strain>
    </source>
</reference>
<proteinExistence type="predicted"/>
<comment type="caution">
    <text evidence="3">The sequence shown here is derived from an EMBL/GenBank/DDBJ whole genome shotgun (WGS) entry which is preliminary data.</text>
</comment>
<dbReference type="Proteomes" id="UP000468901">
    <property type="component" value="Unassembled WGS sequence"/>
</dbReference>
<sequence>MRKSVRFAVPLLAAVAAVAAASAAWANPGADIKTGADLVAACNASVDMDMSEKGQISATACNQFLAGMVVAVYNATEAGMPTKLHRLGPKKDEEVCFRLPEMLKYQEFAALVVEYNKTHPELAERPAAELAGRSLADKFPCKEVK</sequence>
<evidence type="ECO:0000256" key="1">
    <source>
        <dbReference type="SAM" id="SignalP"/>
    </source>
</evidence>
<dbReference type="EMBL" id="WESC01000012">
    <property type="protein sequence ID" value="KAB7739181.1"/>
    <property type="molecule type" value="Genomic_DNA"/>
</dbReference>
<gene>
    <name evidence="3" type="ORF">F2P47_13245</name>
</gene>
<dbReference type="Pfam" id="PF18602">
    <property type="entry name" value="Rap1a"/>
    <property type="match status" value="1"/>
</dbReference>
<dbReference type="InterPro" id="IPR041238">
    <property type="entry name" value="Rap1a"/>
</dbReference>
<protein>
    <recommendedName>
        <fullName evidence="2">Rap1a immunity protein domain-containing protein</fullName>
    </recommendedName>
</protein>
<keyword evidence="4" id="KW-1185">Reference proteome</keyword>
<dbReference type="RefSeq" id="WP_152216853.1">
    <property type="nucleotide sequence ID" value="NZ_WESC01000012.1"/>
</dbReference>
<feature type="domain" description="Rap1a immunity protein" evidence="2">
    <location>
        <begin position="34"/>
        <end position="141"/>
    </location>
</feature>
<evidence type="ECO:0000259" key="2">
    <source>
        <dbReference type="Pfam" id="PF18602"/>
    </source>
</evidence>
<evidence type="ECO:0000313" key="4">
    <source>
        <dbReference type="Proteomes" id="UP000468901"/>
    </source>
</evidence>
<feature type="chain" id="PRO_5026666287" description="Rap1a immunity protein domain-containing protein" evidence="1">
    <location>
        <begin position="27"/>
        <end position="145"/>
    </location>
</feature>
<dbReference type="AlphaFoldDB" id="A0A6N6VF01"/>
<organism evidence="3 4">
    <name type="scientific">Parvibaculum sedimenti</name>
    <dbReference type="NCBI Taxonomy" id="2608632"/>
    <lineage>
        <taxon>Bacteria</taxon>
        <taxon>Pseudomonadati</taxon>
        <taxon>Pseudomonadota</taxon>
        <taxon>Alphaproteobacteria</taxon>
        <taxon>Hyphomicrobiales</taxon>
        <taxon>Parvibaculaceae</taxon>
        <taxon>Parvibaculum</taxon>
    </lineage>
</organism>
<keyword evidence="1" id="KW-0732">Signal</keyword>
<feature type="signal peptide" evidence="1">
    <location>
        <begin position="1"/>
        <end position="26"/>
    </location>
</feature>
<name>A0A6N6VF01_9HYPH</name>
<accession>A0A6N6VF01</accession>